<organism evidence="1 2">
    <name type="scientific">Micromonospora yangpuensis</name>
    <dbReference type="NCBI Taxonomy" id="683228"/>
    <lineage>
        <taxon>Bacteria</taxon>
        <taxon>Bacillati</taxon>
        <taxon>Actinomycetota</taxon>
        <taxon>Actinomycetes</taxon>
        <taxon>Micromonosporales</taxon>
        <taxon>Micromonosporaceae</taxon>
        <taxon>Micromonospora</taxon>
    </lineage>
</organism>
<evidence type="ECO:0000313" key="2">
    <source>
        <dbReference type="Proteomes" id="UP000198937"/>
    </source>
</evidence>
<accession>A0A1C6U354</accession>
<dbReference type="EMBL" id="FMIA01000002">
    <property type="protein sequence ID" value="SCL48447.1"/>
    <property type="molecule type" value="Genomic_DNA"/>
</dbReference>
<dbReference type="AlphaFoldDB" id="A0A1C6U354"/>
<sequence length="153" mass="17215">MPNTDDFLQRQEQIIDTTGWAVTHVLPTADDPDTTAPFAYTVGLTAHDYPELITAGLPPEVAHSLLNDLARRVYDKAERFTHGQRISDLIAGYDAIIIDGPPTDELLPAMAINRYGREKTRLQQLVWPDREGRFPWDSGYDFDPQAQPLIAQL</sequence>
<name>A0A1C6U354_9ACTN</name>
<evidence type="ECO:0008006" key="3">
    <source>
        <dbReference type="Google" id="ProtNLM"/>
    </source>
</evidence>
<keyword evidence="2" id="KW-1185">Reference proteome</keyword>
<dbReference type="OrthoDB" id="511192at2"/>
<dbReference type="STRING" id="683228.GA0070617_0879"/>
<dbReference type="Proteomes" id="UP000198937">
    <property type="component" value="Unassembled WGS sequence"/>
</dbReference>
<reference evidence="1 2" key="1">
    <citation type="submission" date="2016-06" db="EMBL/GenBank/DDBJ databases">
        <authorList>
            <person name="Kjaerup R.B."/>
            <person name="Dalgaard T.S."/>
            <person name="Juul-Madsen H.R."/>
        </authorList>
    </citation>
    <scope>NUCLEOTIDE SEQUENCE [LARGE SCALE GENOMIC DNA]</scope>
    <source>
        <strain evidence="1 2">DSM 45577</strain>
    </source>
</reference>
<dbReference type="Pfam" id="PF14081">
    <property type="entry name" value="DUF4262"/>
    <property type="match status" value="1"/>
</dbReference>
<protein>
    <recommendedName>
        <fullName evidence="3">DUF4262 domain-containing protein</fullName>
    </recommendedName>
</protein>
<dbReference type="InterPro" id="IPR025358">
    <property type="entry name" value="DUF4262"/>
</dbReference>
<proteinExistence type="predicted"/>
<evidence type="ECO:0000313" key="1">
    <source>
        <dbReference type="EMBL" id="SCL48447.1"/>
    </source>
</evidence>
<gene>
    <name evidence="1" type="ORF">GA0070617_0879</name>
</gene>
<dbReference type="RefSeq" id="WP_091434152.1">
    <property type="nucleotide sequence ID" value="NZ_BMMJ01000006.1"/>
</dbReference>